<evidence type="ECO:0000313" key="3">
    <source>
        <dbReference type="Proteomes" id="UP001552299"/>
    </source>
</evidence>
<name>A0ABD0U0Q0_DENTH</name>
<evidence type="ECO:0000313" key="2">
    <source>
        <dbReference type="EMBL" id="KAL0905383.1"/>
    </source>
</evidence>
<sequence>MFAHRHEAAPAGEAAEDPKQEEKKRRGEGRDSSSTTAGVPPNRHLTPEFCRTTARHRSYSRLLIEVRLQFMIRFQPNG</sequence>
<gene>
    <name evidence="2" type="ORF">M5K25_023799</name>
</gene>
<protein>
    <submittedName>
        <fullName evidence="2">Uncharacterized protein</fullName>
    </submittedName>
</protein>
<feature type="compositionally biased region" description="Basic and acidic residues" evidence="1">
    <location>
        <begin position="16"/>
        <end position="31"/>
    </location>
</feature>
<accession>A0ABD0U0Q0</accession>
<feature type="region of interest" description="Disordered" evidence="1">
    <location>
        <begin position="1"/>
        <end position="51"/>
    </location>
</feature>
<dbReference type="EMBL" id="JANQDX010000018">
    <property type="protein sequence ID" value="KAL0905383.1"/>
    <property type="molecule type" value="Genomic_DNA"/>
</dbReference>
<proteinExistence type="predicted"/>
<dbReference type="Proteomes" id="UP001552299">
    <property type="component" value="Unassembled WGS sequence"/>
</dbReference>
<dbReference type="AlphaFoldDB" id="A0ABD0U0Q0"/>
<organism evidence="2 3">
    <name type="scientific">Dendrobium thyrsiflorum</name>
    <name type="common">Pinecone-like raceme dendrobium</name>
    <name type="synonym">Orchid</name>
    <dbReference type="NCBI Taxonomy" id="117978"/>
    <lineage>
        <taxon>Eukaryota</taxon>
        <taxon>Viridiplantae</taxon>
        <taxon>Streptophyta</taxon>
        <taxon>Embryophyta</taxon>
        <taxon>Tracheophyta</taxon>
        <taxon>Spermatophyta</taxon>
        <taxon>Magnoliopsida</taxon>
        <taxon>Liliopsida</taxon>
        <taxon>Asparagales</taxon>
        <taxon>Orchidaceae</taxon>
        <taxon>Epidendroideae</taxon>
        <taxon>Malaxideae</taxon>
        <taxon>Dendrobiinae</taxon>
        <taxon>Dendrobium</taxon>
    </lineage>
</organism>
<comment type="caution">
    <text evidence="2">The sequence shown here is derived from an EMBL/GenBank/DDBJ whole genome shotgun (WGS) entry which is preliminary data.</text>
</comment>
<reference evidence="2 3" key="1">
    <citation type="journal article" date="2024" name="Plant Biotechnol. J.">
        <title>Dendrobium thyrsiflorum genome and its molecular insights into genes involved in important horticultural traits.</title>
        <authorList>
            <person name="Chen B."/>
            <person name="Wang J.Y."/>
            <person name="Zheng P.J."/>
            <person name="Li K.L."/>
            <person name="Liang Y.M."/>
            <person name="Chen X.F."/>
            <person name="Zhang C."/>
            <person name="Zhao X."/>
            <person name="He X."/>
            <person name="Zhang G.Q."/>
            <person name="Liu Z.J."/>
            <person name="Xu Q."/>
        </authorList>
    </citation>
    <scope>NUCLEOTIDE SEQUENCE [LARGE SCALE GENOMIC DNA]</scope>
    <source>
        <strain evidence="2">GZMU011</strain>
    </source>
</reference>
<evidence type="ECO:0000256" key="1">
    <source>
        <dbReference type="SAM" id="MobiDB-lite"/>
    </source>
</evidence>
<keyword evidence="3" id="KW-1185">Reference proteome</keyword>